<proteinExistence type="predicted"/>
<dbReference type="EMBL" id="OX458333">
    <property type="protein sequence ID" value="CAI8776899.1"/>
    <property type="molecule type" value="Genomic_DNA"/>
</dbReference>
<dbReference type="InterPro" id="IPR052340">
    <property type="entry name" value="RNase_Y/CdgJ"/>
</dbReference>
<organism evidence="2 3">
    <name type="scientific">Methylocaldum szegediense</name>
    <dbReference type="NCBI Taxonomy" id="73780"/>
    <lineage>
        <taxon>Bacteria</taxon>
        <taxon>Pseudomonadati</taxon>
        <taxon>Pseudomonadota</taxon>
        <taxon>Gammaproteobacteria</taxon>
        <taxon>Methylococcales</taxon>
        <taxon>Methylococcaceae</taxon>
        <taxon>Methylocaldum</taxon>
    </lineage>
</organism>
<dbReference type="SUPFAM" id="SSF109604">
    <property type="entry name" value="HD-domain/PDEase-like"/>
    <property type="match status" value="1"/>
</dbReference>
<dbReference type="Pfam" id="PF08668">
    <property type="entry name" value="HDOD"/>
    <property type="match status" value="1"/>
</dbReference>
<feature type="domain" description="HDOD" evidence="1">
    <location>
        <begin position="20"/>
        <end position="216"/>
    </location>
</feature>
<reference evidence="2 3" key="1">
    <citation type="submission" date="2023-03" db="EMBL/GenBank/DDBJ databases">
        <authorList>
            <person name="Pearce D."/>
        </authorList>
    </citation>
    <scope>NUCLEOTIDE SEQUENCE [LARGE SCALE GENOMIC DNA]</scope>
    <source>
        <strain evidence="2">Msz</strain>
    </source>
</reference>
<keyword evidence="3" id="KW-1185">Reference proteome</keyword>
<protein>
    <submittedName>
        <fullName evidence="2">HD-like signal output (HDOD) protein</fullName>
    </submittedName>
</protein>
<sequence length="287" mass="32207">MQLTTTRLSVRSILTGNVKLASPPELFLKLNEVLENPEADLRDACALIENDPGLSARILRIANSPFFGIPGKVTSLRRALNIVGLQEIQLLVLTTLVIDKFSNFANGLMTMKEFWAKSVRCALTVRLLATYQRYDRCVQTLFLCDLLHEIGRLVVYHRLPELARAAALLARSEKISFQQGERRVIGFDHYQVVAELARLWRLPEIIAATIEHHDAPKNAIGFSREAALVAQAQSFVYSRYAGHDSWDTIVTDTDKLELSLAAGATLAELAQKLDQQFDQIFKLIHPN</sequence>
<dbReference type="InterPro" id="IPR013976">
    <property type="entry name" value="HDOD"/>
</dbReference>
<dbReference type="PANTHER" id="PTHR33525:SF3">
    <property type="entry name" value="RIBONUCLEASE Y"/>
    <property type="match status" value="1"/>
</dbReference>
<evidence type="ECO:0000259" key="1">
    <source>
        <dbReference type="PROSITE" id="PS51833"/>
    </source>
</evidence>
<gene>
    <name evidence="2" type="ORF">MSZNOR_1143</name>
</gene>
<dbReference type="PANTHER" id="PTHR33525">
    <property type="match status" value="1"/>
</dbReference>
<dbReference type="Gene3D" id="1.10.3210.10">
    <property type="entry name" value="Hypothetical protein af1432"/>
    <property type="match status" value="1"/>
</dbReference>
<accession>A0ABN8WZC7</accession>
<dbReference type="PROSITE" id="PS51833">
    <property type="entry name" value="HDOD"/>
    <property type="match status" value="1"/>
</dbReference>
<evidence type="ECO:0000313" key="3">
    <source>
        <dbReference type="Proteomes" id="UP001162030"/>
    </source>
</evidence>
<evidence type="ECO:0000313" key="2">
    <source>
        <dbReference type="EMBL" id="CAI8776899.1"/>
    </source>
</evidence>
<dbReference type="Proteomes" id="UP001162030">
    <property type="component" value="Chromosome"/>
</dbReference>
<name>A0ABN8WZC7_9GAMM</name>